<sequence>MTAGDKVFFGSTEKQCEIEVVVIATDVHTFFGKATHLVDSANNIGHFQSSIDLCHLRNDVKNRAQDIIANFID</sequence>
<comment type="caution">
    <text evidence="1">The sequence shown here is derived from an EMBL/GenBank/DDBJ whole genome shotgun (WGS) entry which is preliminary data.</text>
</comment>
<gene>
    <name evidence="1" type="ORF">PVK06_025551</name>
</gene>
<evidence type="ECO:0000313" key="1">
    <source>
        <dbReference type="EMBL" id="KAK5820504.1"/>
    </source>
</evidence>
<reference evidence="1 2" key="1">
    <citation type="submission" date="2023-03" db="EMBL/GenBank/DDBJ databases">
        <title>WGS of Gossypium arboreum.</title>
        <authorList>
            <person name="Yu D."/>
        </authorList>
    </citation>
    <scope>NUCLEOTIDE SEQUENCE [LARGE SCALE GENOMIC DNA]</scope>
    <source>
        <tissue evidence="1">Leaf</tissue>
    </source>
</reference>
<proteinExistence type="predicted"/>
<protein>
    <submittedName>
        <fullName evidence="1">Uncharacterized protein</fullName>
    </submittedName>
</protein>
<keyword evidence="2" id="KW-1185">Reference proteome</keyword>
<accession>A0ABR0PGU2</accession>
<name>A0ABR0PGU2_GOSAR</name>
<dbReference type="EMBL" id="JARKNE010000007">
    <property type="protein sequence ID" value="KAK5820504.1"/>
    <property type="molecule type" value="Genomic_DNA"/>
</dbReference>
<organism evidence="1 2">
    <name type="scientific">Gossypium arboreum</name>
    <name type="common">Tree cotton</name>
    <name type="synonym">Gossypium nanking</name>
    <dbReference type="NCBI Taxonomy" id="29729"/>
    <lineage>
        <taxon>Eukaryota</taxon>
        <taxon>Viridiplantae</taxon>
        <taxon>Streptophyta</taxon>
        <taxon>Embryophyta</taxon>
        <taxon>Tracheophyta</taxon>
        <taxon>Spermatophyta</taxon>
        <taxon>Magnoliopsida</taxon>
        <taxon>eudicotyledons</taxon>
        <taxon>Gunneridae</taxon>
        <taxon>Pentapetalae</taxon>
        <taxon>rosids</taxon>
        <taxon>malvids</taxon>
        <taxon>Malvales</taxon>
        <taxon>Malvaceae</taxon>
        <taxon>Malvoideae</taxon>
        <taxon>Gossypium</taxon>
    </lineage>
</organism>
<dbReference type="Proteomes" id="UP001358586">
    <property type="component" value="Chromosome 7"/>
</dbReference>
<evidence type="ECO:0000313" key="2">
    <source>
        <dbReference type="Proteomes" id="UP001358586"/>
    </source>
</evidence>